<evidence type="ECO:0000313" key="4">
    <source>
        <dbReference type="Proteomes" id="UP000179047"/>
    </source>
</evidence>
<evidence type="ECO:0000313" key="3">
    <source>
        <dbReference type="EMBL" id="OGN29083.1"/>
    </source>
</evidence>
<keyword evidence="2" id="KW-0732">Signal</keyword>
<keyword evidence="1" id="KW-1133">Transmembrane helix</keyword>
<gene>
    <name evidence="3" type="ORF">A3A33_00310</name>
</gene>
<comment type="caution">
    <text evidence="3">The sequence shown here is derived from an EMBL/GenBank/DDBJ whole genome shotgun (WGS) entry which is preliminary data.</text>
</comment>
<evidence type="ECO:0000256" key="2">
    <source>
        <dbReference type="SAM" id="SignalP"/>
    </source>
</evidence>
<sequence length="113" mass="11822">MKFASLVFALLMLLSAPGGLAIDGGFFMPIPAPAPTAVATPTPTPTPTPAATPNQLHETADASVLPTPAPTRSFFSVENILGLVALATLLFCGYMGMFHRPSPPRPMPPPHHH</sequence>
<feature type="transmembrane region" description="Helical" evidence="1">
    <location>
        <begin position="80"/>
        <end position="98"/>
    </location>
</feature>
<proteinExistence type="predicted"/>
<organism evidence="3 4">
    <name type="scientific">Candidatus Yanofskybacteria bacterium RIFCSPLOWO2_01_FULL_49_25</name>
    <dbReference type="NCBI Taxonomy" id="1802701"/>
    <lineage>
        <taxon>Bacteria</taxon>
        <taxon>Candidatus Yanofskyibacteriota</taxon>
    </lineage>
</organism>
<dbReference type="EMBL" id="MGKP01000010">
    <property type="protein sequence ID" value="OGN29083.1"/>
    <property type="molecule type" value="Genomic_DNA"/>
</dbReference>
<dbReference type="AlphaFoldDB" id="A0A1F8GUM3"/>
<protein>
    <submittedName>
        <fullName evidence="3">Uncharacterized protein</fullName>
    </submittedName>
</protein>
<evidence type="ECO:0000256" key="1">
    <source>
        <dbReference type="SAM" id="Phobius"/>
    </source>
</evidence>
<keyword evidence="1" id="KW-0812">Transmembrane</keyword>
<dbReference type="Proteomes" id="UP000179047">
    <property type="component" value="Unassembled WGS sequence"/>
</dbReference>
<feature type="chain" id="PRO_5009535696" evidence="2">
    <location>
        <begin position="22"/>
        <end position="113"/>
    </location>
</feature>
<accession>A0A1F8GUM3</accession>
<keyword evidence="1" id="KW-0472">Membrane</keyword>
<reference evidence="3 4" key="1">
    <citation type="journal article" date="2016" name="Nat. Commun.">
        <title>Thousands of microbial genomes shed light on interconnected biogeochemical processes in an aquifer system.</title>
        <authorList>
            <person name="Anantharaman K."/>
            <person name="Brown C.T."/>
            <person name="Hug L.A."/>
            <person name="Sharon I."/>
            <person name="Castelle C.J."/>
            <person name="Probst A.J."/>
            <person name="Thomas B.C."/>
            <person name="Singh A."/>
            <person name="Wilkins M.J."/>
            <person name="Karaoz U."/>
            <person name="Brodie E.L."/>
            <person name="Williams K.H."/>
            <person name="Hubbard S.S."/>
            <person name="Banfield J.F."/>
        </authorList>
    </citation>
    <scope>NUCLEOTIDE SEQUENCE [LARGE SCALE GENOMIC DNA]</scope>
</reference>
<name>A0A1F8GUM3_9BACT</name>
<feature type="signal peptide" evidence="2">
    <location>
        <begin position="1"/>
        <end position="21"/>
    </location>
</feature>